<dbReference type="RefSeq" id="WP_129579204.1">
    <property type="nucleotide sequence ID" value="NZ_CP012672.1"/>
</dbReference>
<dbReference type="InterPro" id="IPR011990">
    <property type="entry name" value="TPR-like_helical_dom_sf"/>
</dbReference>
<dbReference type="Gene3D" id="1.25.40.10">
    <property type="entry name" value="Tetratricopeptide repeat domain"/>
    <property type="match status" value="1"/>
</dbReference>
<gene>
    <name evidence="4" type="ORF">SOCE836_085760</name>
</gene>
<evidence type="ECO:0000313" key="5">
    <source>
        <dbReference type="Proteomes" id="UP000295497"/>
    </source>
</evidence>
<evidence type="ECO:0000256" key="2">
    <source>
        <dbReference type="SAM" id="Phobius"/>
    </source>
</evidence>
<dbReference type="Gene3D" id="2.60.120.1440">
    <property type="match status" value="1"/>
</dbReference>
<dbReference type="EMBL" id="CP012672">
    <property type="protein sequence ID" value="AUX36369.1"/>
    <property type="molecule type" value="Genomic_DNA"/>
</dbReference>
<reference evidence="4 5" key="1">
    <citation type="submission" date="2015-09" db="EMBL/GenBank/DDBJ databases">
        <title>Sorangium comparison.</title>
        <authorList>
            <person name="Zaburannyi N."/>
            <person name="Bunk B."/>
            <person name="Overmann J."/>
            <person name="Mueller R."/>
        </authorList>
    </citation>
    <scope>NUCLEOTIDE SEQUENCE [LARGE SCALE GENOMIC DNA]</scope>
    <source>
        <strain evidence="4 5">So ce836</strain>
    </source>
</reference>
<name>A0A4P2R0E3_SORCE</name>
<dbReference type="InterPro" id="IPR012373">
    <property type="entry name" value="Ferrdict_sens_TM"/>
</dbReference>
<evidence type="ECO:0000256" key="1">
    <source>
        <dbReference type="SAM" id="MobiDB-lite"/>
    </source>
</evidence>
<keyword evidence="2" id="KW-1133">Transmembrane helix</keyword>
<protein>
    <recommendedName>
        <fullName evidence="3">FecR protein domain-containing protein</fullName>
    </recommendedName>
</protein>
<proteinExistence type="predicted"/>
<dbReference type="InterPro" id="IPR006860">
    <property type="entry name" value="FecR"/>
</dbReference>
<dbReference type="AlphaFoldDB" id="A0A4P2R0E3"/>
<dbReference type="GO" id="GO:0016989">
    <property type="term" value="F:sigma factor antagonist activity"/>
    <property type="evidence" value="ECO:0007669"/>
    <property type="project" value="TreeGrafter"/>
</dbReference>
<dbReference type="PANTHER" id="PTHR30273:SF2">
    <property type="entry name" value="PROTEIN FECR"/>
    <property type="match status" value="1"/>
</dbReference>
<keyword evidence="2" id="KW-0472">Membrane</keyword>
<dbReference type="Proteomes" id="UP000295497">
    <property type="component" value="Chromosome"/>
</dbReference>
<feature type="compositionally biased region" description="Low complexity" evidence="1">
    <location>
        <begin position="265"/>
        <end position="284"/>
    </location>
</feature>
<evidence type="ECO:0000313" key="4">
    <source>
        <dbReference type="EMBL" id="AUX36369.1"/>
    </source>
</evidence>
<accession>A0A4P2R0E3</accession>
<feature type="transmembrane region" description="Helical" evidence="2">
    <location>
        <begin position="58"/>
        <end position="76"/>
    </location>
</feature>
<evidence type="ECO:0000259" key="3">
    <source>
        <dbReference type="Pfam" id="PF04773"/>
    </source>
</evidence>
<keyword evidence="2" id="KW-0812">Transmembrane</keyword>
<feature type="region of interest" description="Disordered" evidence="1">
    <location>
        <begin position="217"/>
        <end position="287"/>
    </location>
</feature>
<dbReference type="PANTHER" id="PTHR30273">
    <property type="entry name" value="PERIPLASMIC SIGNAL SENSOR AND SIGMA FACTOR ACTIVATOR FECR-RELATED"/>
    <property type="match status" value="1"/>
</dbReference>
<feature type="domain" description="FecR protein" evidence="3">
    <location>
        <begin position="98"/>
        <end position="186"/>
    </location>
</feature>
<organism evidence="4 5">
    <name type="scientific">Sorangium cellulosum</name>
    <name type="common">Polyangium cellulosum</name>
    <dbReference type="NCBI Taxonomy" id="56"/>
    <lineage>
        <taxon>Bacteria</taxon>
        <taxon>Pseudomonadati</taxon>
        <taxon>Myxococcota</taxon>
        <taxon>Polyangia</taxon>
        <taxon>Polyangiales</taxon>
        <taxon>Polyangiaceae</taxon>
        <taxon>Sorangium</taxon>
    </lineage>
</organism>
<dbReference type="Pfam" id="PF04773">
    <property type="entry name" value="FecR"/>
    <property type="match status" value="1"/>
</dbReference>
<sequence length="436" mass="45421">MAEPKPEVPPEVALQRLTALAREAGAVARTDAALARGRARLIEEVERPVLPLASRRGWLVPAVLAPLLLILGLVWLRPAARLSYRIDDAAPADSYVLAEASGATARFSEGTTIRFAPGARGRIAAVTERGAQIHLESGAAHFQVVHLPEAEWVAEAGPFTVTVTGTEFELRWQHERIELTVQSGSVAVRGPLVWGGVTLQGGQRLVADTGRRELTIAGPRADIDASAPEAGDPVGAPVEPDAPAGIDAPAMADAPGPESPEPDAPARVDAPARTGAPAAAAPAPQSYRERVARGDFAGAIADAEARGIDATIDASPLPEIAALADAARYTGRNDLARRALLAARSRFAGSPEARSAAFLLGRMAEAGSPAEAISWYEQYLSESPGGPLAAEALGRKMIVTRTSRGKDAARPIAEEYLARHPHGAFAGAAVEILGPP</sequence>
<dbReference type="Pfam" id="PF13432">
    <property type="entry name" value="TPR_16"/>
    <property type="match status" value="1"/>
</dbReference>